<dbReference type="GeneID" id="110070352"/>
<evidence type="ECO:0000259" key="13">
    <source>
        <dbReference type="PROSITE" id="PS50259"/>
    </source>
</evidence>
<keyword evidence="2" id="KW-1003">Cell membrane</keyword>
<dbReference type="InterPro" id="IPR004073">
    <property type="entry name" value="GPCR_3_vmron_rcpt_2"/>
</dbReference>
<keyword evidence="4 12" id="KW-0732">Signal</keyword>
<dbReference type="SUPFAM" id="SSF53822">
    <property type="entry name" value="Periplasmic binding protein-like I"/>
    <property type="match status" value="1"/>
</dbReference>
<keyword evidence="10" id="KW-0807">Transducer</keyword>
<evidence type="ECO:0000256" key="7">
    <source>
        <dbReference type="ARBA" id="ARBA00023136"/>
    </source>
</evidence>
<dbReference type="InterPro" id="IPR000337">
    <property type="entry name" value="GPCR_3"/>
</dbReference>
<feature type="transmembrane region" description="Helical" evidence="11">
    <location>
        <begin position="606"/>
        <end position="626"/>
    </location>
</feature>
<dbReference type="PRINTS" id="PR00248">
    <property type="entry name" value="GPCRMGR"/>
</dbReference>
<dbReference type="InterPro" id="IPR017979">
    <property type="entry name" value="GPCR_3_CS"/>
</dbReference>
<evidence type="ECO:0000256" key="9">
    <source>
        <dbReference type="ARBA" id="ARBA00023180"/>
    </source>
</evidence>
<dbReference type="InParanoid" id="A0A6J0SFW8"/>
<evidence type="ECO:0000256" key="3">
    <source>
        <dbReference type="ARBA" id="ARBA00022692"/>
    </source>
</evidence>
<dbReference type="Gene3D" id="2.10.50.30">
    <property type="entry name" value="GPCR, family 3, nine cysteines domain"/>
    <property type="match status" value="1"/>
</dbReference>
<keyword evidence="5 11" id="KW-1133">Transmembrane helix</keyword>
<evidence type="ECO:0000256" key="6">
    <source>
        <dbReference type="ARBA" id="ARBA00023040"/>
    </source>
</evidence>
<dbReference type="PANTHER" id="PTHR24061:SF599">
    <property type="entry name" value="G-PROTEIN COUPLED RECEPTORS FAMILY 3 PROFILE DOMAIN-CONTAINING PROTEIN"/>
    <property type="match status" value="1"/>
</dbReference>
<feature type="domain" description="G-protein coupled receptors family 3 profile" evidence="13">
    <location>
        <begin position="568"/>
        <end position="832"/>
    </location>
</feature>
<keyword evidence="8" id="KW-0675">Receptor</keyword>
<protein>
    <submittedName>
        <fullName evidence="15">Vomeronasal type-2 receptor 26-like</fullName>
    </submittedName>
</protein>
<dbReference type="KEGG" id="pvt:110070352"/>
<accession>A0A6J0SFW8</accession>
<dbReference type="Gene3D" id="3.40.50.2300">
    <property type="match status" value="2"/>
</dbReference>
<dbReference type="GO" id="GO:0005886">
    <property type="term" value="C:plasma membrane"/>
    <property type="evidence" value="ECO:0007669"/>
    <property type="project" value="UniProtKB-SubCell"/>
</dbReference>
<dbReference type="GO" id="GO:0004930">
    <property type="term" value="F:G protein-coupled receptor activity"/>
    <property type="evidence" value="ECO:0007669"/>
    <property type="project" value="UniProtKB-KW"/>
</dbReference>
<dbReference type="Pfam" id="PF00003">
    <property type="entry name" value="7tm_3"/>
    <property type="match status" value="1"/>
</dbReference>
<evidence type="ECO:0000256" key="4">
    <source>
        <dbReference type="ARBA" id="ARBA00022729"/>
    </source>
</evidence>
<proteinExistence type="predicted"/>
<evidence type="ECO:0000256" key="12">
    <source>
        <dbReference type="SAM" id="SignalP"/>
    </source>
</evidence>
<dbReference type="InterPro" id="IPR028082">
    <property type="entry name" value="Peripla_BP_I"/>
</dbReference>
<feature type="transmembrane region" description="Helical" evidence="11">
    <location>
        <begin position="762"/>
        <end position="782"/>
    </location>
</feature>
<name>A0A6J0SFW8_9SAUR</name>
<evidence type="ECO:0000256" key="10">
    <source>
        <dbReference type="ARBA" id="ARBA00023224"/>
    </source>
</evidence>
<sequence>MVVLEVLVLVLLPQAVCQLAPLRCISSDPLPLHQKYQSGDLLVGGILSQTFYFLSETKFEERPSPKLYFDLVYFRSGTILLASLELLSTKDQFFPNYKCDARNKVIAVIGGPNSDVGMNMATILSLYKMPQLTYGSALIKDGDIQGEFFYQLFPDVALQYEGILQLLLHFRWMWTGLLYLDDDNGDRFVQNFIPKFYESGICFDFIKTFPPSTFTDISIHMEKWIEMSKVLMSSTANALIVAGEIQTTTIFRMMLQYSQVEGVSLKTKVWIMTAQMDLATFIFPDMSDTDFFHGSLLFATHSKELQGFRTFLQTRNSALANEDGFSRVFWKHTFDCSFPASKVDNMGSKICTGEEKLETLPSSVFELSLTSQSYSIYNAVYVVAHALHGIYLSISKQRGKTEEGRWNILNLQPWQFHQFLRRVSFNNSVGEKVSFDENGSLAAGYDIINWVGFPNQSFLKVRVGKIDPQAPTEKMLMIREDAIAWPWRFNQAQPLSQCNDNCALGSSKAKKEGKPFCCFDCQPCPEGKISNHTDMDDCTPCPQDQYANEGQDACLPKGISFLSYEEPLGISLAVLALFFSFLTVLVLGIFMKHQDTPIVKANNRNLTYTLLVSLLLSFLCAFLFIGEPQKISCFLQQTAFRVIFSVAVSCMLAKTIIVVLSFMTTKPSSRMRTWLGNRLTASIVLSCSFIQAIICTAWLATFPPFPYFDMYSETENIVLECNEGSTVMFYSVLTFMGILAFVSFTVAFLARRLPDSFNEAKFITFSMFLFCNVWLCFVPTYLSTKGKYKVAVEIFSILASAAGVLICIFSPKCYIIVMRPELNKRGKLMRKTY</sequence>
<dbReference type="InterPro" id="IPR011500">
    <property type="entry name" value="GPCR_3_9-Cys_dom"/>
</dbReference>
<feature type="transmembrane region" description="Helical" evidence="11">
    <location>
        <begin position="727"/>
        <end position="750"/>
    </location>
</feature>
<dbReference type="PROSITE" id="PS00981">
    <property type="entry name" value="G_PROTEIN_RECEP_F3_3"/>
    <property type="match status" value="1"/>
</dbReference>
<dbReference type="Proteomes" id="UP001652642">
    <property type="component" value="Chromosome 6"/>
</dbReference>
<dbReference type="InterPro" id="IPR000068">
    <property type="entry name" value="GPCR_3_Ca_sens_rcpt-rel"/>
</dbReference>
<dbReference type="InterPro" id="IPR017978">
    <property type="entry name" value="GPCR_3_C"/>
</dbReference>
<gene>
    <name evidence="15" type="primary">LOC110070352</name>
</gene>
<keyword evidence="7 11" id="KW-0472">Membrane</keyword>
<dbReference type="CDD" id="cd15283">
    <property type="entry name" value="7tmC_V2R_pheromone"/>
    <property type="match status" value="1"/>
</dbReference>
<organism evidence="14 15">
    <name type="scientific">Pogona vitticeps</name>
    <name type="common">central bearded dragon</name>
    <dbReference type="NCBI Taxonomy" id="103695"/>
    <lineage>
        <taxon>Eukaryota</taxon>
        <taxon>Metazoa</taxon>
        <taxon>Chordata</taxon>
        <taxon>Craniata</taxon>
        <taxon>Vertebrata</taxon>
        <taxon>Euteleostomi</taxon>
        <taxon>Lepidosauria</taxon>
        <taxon>Squamata</taxon>
        <taxon>Bifurcata</taxon>
        <taxon>Unidentata</taxon>
        <taxon>Episquamata</taxon>
        <taxon>Toxicofera</taxon>
        <taxon>Iguania</taxon>
        <taxon>Acrodonta</taxon>
        <taxon>Agamidae</taxon>
        <taxon>Amphibolurinae</taxon>
        <taxon>Pogona</taxon>
    </lineage>
</organism>
<reference evidence="15" key="1">
    <citation type="submission" date="2025-08" db="UniProtKB">
        <authorList>
            <consortium name="RefSeq"/>
        </authorList>
    </citation>
    <scope>IDENTIFICATION</scope>
</reference>
<dbReference type="OrthoDB" id="5984008at2759"/>
<dbReference type="RefSeq" id="XP_020633688.2">
    <property type="nucleotide sequence ID" value="XM_020778029.2"/>
</dbReference>
<evidence type="ECO:0000313" key="15">
    <source>
        <dbReference type="RefSeq" id="XP_020633688.2"/>
    </source>
</evidence>
<evidence type="ECO:0000256" key="11">
    <source>
        <dbReference type="SAM" id="Phobius"/>
    </source>
</evidence>
<feature type="transmembrane region" description="Helical" evidence="11">
    <location>
        <begin position="568"/>
        <end position="590"/>
    </location>
</feature>
<evidence type="ECO:0000256" key="8">
    <source>
        <dbReference type="ARBA" id="ARBA00023170"/>
    </source>
</evidence>
<feature type="chain" id="PRO_5045037214" evidence="12">
    <location>
        <begin position="18"/>
        <end position="833"/>
    </location>
</feature>
<dbReference type="Pfam" id="PF01094">
    <property type="entry name" value="ANF_receptor"/>
    <property type="match status" value="1"/>
</dbReference>
<dbReference type="AlphaFoldDB" id="A0A6J0SFW8"/>
<keyword evidence="3 11" id="KW-0812">Transmembrane</keyword>
<dbReference type="PRINTS" id="PR01535">
    <property type="entry name" value="VOMERONASL2R"/>
</dbReference>
<dbReference type="InterPro" id="IPR038550">
    <property type="entry name" value="GPCR_3_9-Cys_sf"/>
</dbReference>
<comment type="subcellular location">
    <subcellularLocation>
        <location evidence="1">Cell membrane</location>
        <topology evidence="1">Multi-pass membrane protein</topology>
    </subcellularLocation>
</comment>
<feature type="transmembrane region" description="Helical" evidence="11">
    <location>
        <begin position="683"/>
        <end position="707"/>
    </location>
</feature>
<keyword evidence="9" id="KW-0325">Glycoprotein</keyword>
<evidence type="ECO:0000313" key="14">
    <source>
        <dbReference type="Proteomes" id="UP001652642"/>
    </source>
</evidence>
<keyword evidence="14" id="KW-1185">Reference proteome</keyword>
<evidence type="ECO:0000256" key="2">
    <source>
        <dbReference type="ARBA" id="ARBA00022475"/>
    </source>
</evidence>
<dbReference type="InterPro" id="IPR001828">
    <property type="entry name" value="ANF_lig-bd_rcpt"/>
</dbReference>
<feature type="signal peptide" evidence="12">
    <location>
        <begin position="1"/>
        <end position="17"/>
    </location>
</feature>
<dbReference type="PROSITE" id="PS50259">
    <property type="entry name" value="G_PROTEIN_RECEP_F3_4"/>
    <property type="match status" value="1"/>
</dbReference>
<evidence type="ECO:0000256" key="5">
    <source>
        <dbReference type="ARBA" id="ARBA00022989"/>
    </source>
</evidence>
<dbReference type="PANTHER" id="PTHR24061">
    <property type="entry name" value="CALCIUM-SENSING RECEPTOR-RELATED"/>
    <property type="match status" value="1"/>
</dbReference>
<evidence type="ECO:0000256" key="1">
    <source>
        <dbReference type="ARBA" id="ARBA00004651"/>
    </source>
</evidence>
<keyword evidence="6" id="KW-0297">G-protein coupled receptor</keyword>
<feature type="transmembrane region" description="Helical" evidence="11">
    <location>
        <begin position="794"/>
        <end position="817"/>
    </location>
</feature>
<feature type="transmembrane region" description="Helical" evidence="11">
    <location>
        <begin position="638"/>
        <end position="662"/>
    </location>
</feature>
<dbReference type="Pfam" id="PF07562">
    <property type="entry name" value="NCD3G"/>
    <property type="match status" value="1"/>
</dbReference>